<evidence type="ECO:0008006" key="4">
    <source>
        <dbReference type="Google" id="ProtNLM"/>
    </source>
</evidence>
<organism evidence="2 3">
    <name type="scientific">Candidatus Uhrbacteria bacterium RIFCSPHIGHO2_02_FULL_57_19</name>
    <dbReference type="NCBI Taxonomy" id="1802391"/>
    <lineage>
        <taxon>Bacteria</taxon>
        <taxon>Candidatus Uhriibacteriota</taxon>
    </lineage>
</organism>
<dbReference type="Proteomes" id="UP000176303">
    <property type="component" value="Unassembled WGS sequence"/>
</dbReference>
<evidence type="ECO:0000313" key="2">
    <source>
        <dbReference type="EMBL" id="OGL72459.1"/>
    </source>
</evidence>
<dbReference type="InterPro" id="IPR045275">
    <property type="entry name" value="MscS_archaea/bacteria_type"/>
</dbReference>
<dbReference type="EMBL" id="MGDZ01000063">
    <property type="protein sequence ID" value="OGL72459.1"/>
    <property type="molecule type" value="Genomic_DNA"/>
</dbReference>
<feature type="transmembrane region" description="Helical" evidence="1">
    <location>
        <begin position="163"/>
        <end position="184"/>
    </location>
</feature>
<proteinExistence type="predicted"/>
<dbReference type="STRING" id="1802391.A3D72_01280"/>
<accession>A0A1F7U2F6</accession>
<dbReference type="Gene3D" id="1.10.287.1260">
    <property type="match status" value="1"/>
</dbReference>
<evidence type="ECO:0000313" key="3">
    <source>
        <dbReference type="Proteomes" id="UP000176303"/>
    </source>
</evidence>
<feature type="transmembrane region" description="Helical" evidence="1">
    <location>
        <begin position="123"/>
        <end position="142"/>
    </location>
</feature>
<feature type="transmembrane region" description="Helical" evidence="1">
    <location>
        <begin position="33"/>
        <end position="58"/>
    </location>
</feature>
<keyword evidence="1" id="KW-0472">Membrane</keyword>
<feature type="transmembrane region" description="Helical" evidence="1">
    <location>
        <begin position="190"/>
        <end position="212"/>
    </location>
</feature>
<dbReference type="GO" id="GO:0008381">
    <property type="term" value="F:mechanosensitive monoatomic ion channel activity"/>
    <property type="evidence" value="ECO:0007669"/>
    <property type="project" value="InterPro"/>
</dbReference>
<name>A0A1F7U2F6_9BACT</name>
<sequence length="231" mass="24830">MSPSVGFLATWSDILTASFQNLWLSVVQFLPRLLGALVVVILGWLVAAALGNLAATVIKFIKIDELADRLDLKKTAKRAGVDLSVSGLIGWLVKWFLILAFFITAVDILGWTQVNVFLNQVVLYLPNVVIAVVILLAGILLGNFVHDLVDASLRTAKLGSADFLAGVAKWSVMVFSAMAALVQLGVASQLIQILFTGLVAMLAISGGLAFGLGGRDHAERFLERVRKDLSE</sequence>
<evidence type="ECO:0000256" key="1">
    <source>
        <dbReference type="SAM" id="Phobius"/>
    </source>
</evidence>
<keyword evidence="1" id="KW-0812">Transmembrane</keyword>
<dbReference type="PANTHER" id="PTHR30221:SF1">
    <property type="entry name" value="SMALL-CONDUCTANCE MECHANOSENSITIVE CHANNEL"/>
    <property type="match status" value="1"/>
</dbReference>
<protein>
    <recommendedName>
        <fullName evidence="4">Small-conductance mechanosensitive ion channel</fullName>
    </recommendedName>
</protein>
<dbReference type="InterPro" id="IPR008910">
    <property type="entry name" value="MSC_TM_helix"/>
</dbReference>
<dbReference type="PANTHER" id="PTHR30221">
    <property type="entry name" value="SMALL-CONDUCTANCE MECHANOSENSITIVE CHANNEL"/>
    <property type="match status" value="1"/>
</dbReference>
<dbReference type="Pfam" id="PF05552">
    <property type="entry name" value="MS_channel_1st_1"/>
    <property type="match status" value="2"/>
</dbReference>
<keyword evidence="1" id="KW-1133">Transmembrane helix</keyword>
<comment type="caution">
    <text evidence="2">The sequence shown here is derived from an EMBL/GenBank/DDBJ whole genome shotgun (WGS) entry which is preliminary data.</text>
</comment>
<reference evidence="2 3" key="1">
    <citation type="journal article" date="2016" name="Nat. Commun.">
        <title>Thousands of microbial genomes shed light on interconnected biogeochemical processes in an aquifer system.</title>
        <authorList>
            <person name="Anantharaman K."/>
            <person name="Brown C.T."/>
            <person name="Hug L.A."/>
            <person name="Sharon I."/>
            <person name="Castelle C.J."/>
            <person name="Probst A.J."/>
            <person name="Thomas B.C."/>
            <person name="Singh A."/>
            <person name="Wilkins M.J."/>
            <person name="Karaoz U."/>
            <person name="Brodie E.L."/>
            <person name="Williams K.H."/>
            <person name="Hubbard S.S."/>
            <person name="Banfield J.F."/>
        </authorList>
    </citation>
    <scope>NUCLEOTIDE SEQUENCE [LARGE SCALE GENOMIC DNA]</scope>
</reference>
<dbReference type="AlphaFoldDB" id="A0A1F7U2F6"/>
<gene>
    <name evidence="2" type="ORF">A3D72_01280</name>
</gene>
<feature type="transmembrane region" description="Helical" evidence="1">
    <location>
        <begin position="79"/>
        <end position="103"/>
    </location>
</feature>